<dbReference type="PANTHER" id="PTHR39084">
    <property type="entry name" value="MEMBRANE PROTEIN-RELATED"/>
    <property type="match status" value="1"/>
</dbReference>
<feature type="transmembrane region" description="Helical" evidence="1">
    <location>
        <begin position="369"/>
        <end position="390"/>
    </location>
</feature>
<feature type="transmembrane region" description="Helical" evidence="1">
    <location>
        <begin position="148"/>
        <end position="166"/>
    </location>
</feature>
<feature type="transmembrane region" description="Helical" evidence="1">
    <location>
        <begin position="178"/>
        <end position="195"/>
    </location>
</feature>
<dbReference type="Pfam" id="PF02308">
    <property type="entry name" value="MgtC"/>
    <property type="match status" value="1"/>
</dbReference>
<sequence>MNELGPLRDLALALGIGLLIGVERGWRLRGEADGNRVAGIRTFALLGLLGGILGLIANRLGLLAAAGGLGVVAIIAFGYRAGLTRDPADRSATAAITAILTLFLGMLATLGYTTVAVVSAGATVVILALREQLHGWLKTLDQTDMHATARYAVIALIVLPLLPDHAYGPYAAWNPRQLWMMVVLVTGLSFAGYVAGKRLGAARGTLAAAAIAATVSSTAVISELSRRLRNPEEDAAVLKAGIAAASGVMFLRVLLLTAILATSAFPTFALVIAPAALLAVLWAVPLALRAQGNAGKALPVRNPFEVLPALGFAAVVAVMVLASRWAIERFGDSGLATLLALIGLYDVDSGIITVGNLPSGALSPHMAGLLLMLPVIVNTVLKGVIAIVFAGPSRGVSASLPLMVAAAVAGAGLAVGWLLL</sequence>
<evidence type="ECO:0000259" key="3">
    <source>
        <dbReference type="Pfam" id="PF13194"/>
    </source>
</evidence>
<dbReference type="Pfam" id="PF13194">
    <property type="entry name" value="DUF4010"/>
    <property type="match status" value="1"/>
</dbReference>
<feature type="domain" description="MgtC/SapB/SrpB/YhiD N-terminal" evidence="2">
    <location>
        <begin position="10"/>
        <end position="135"/>
    </location>
</feature>
<feature type="transmembrane region" description="Helical" evidence="1">
    <location>
        <begin position="201"/>
        <end position="224"/>
    </location>
</feature>
<feature type="domain" description="DUF4010" evidence="3">
    <location>
        <begin position="183"/>
        <end position="389"/>
    </location>
</feature>
<keyword evidence="1" id="KW-1133">Transmembrane helix</keyword>
<proteinExistence type="predicted"/>
<keyword evidence="1" id="KW-0472">Membrane</keyword>
<reference evidence="5" key="1">
    <citation type="submission" date="2016-11" db="EMBL/GenBank/DDBJ databases">
        <title>Complete Genome Sequence of alachlor-degrading Sphingomonas sp. strain JJ-A5.</title>
        <authorList>
            <person name="Lee H."/>
            <person name="Ka J.-O."/>
        </authorList>
    </citation>
    <scope>NUCLEOTIDE SEQUENCE [LARGE SCALE GENOMIC DNA]</scope>
    <source>
        <strain evidence="5">JJ-A5</strain>
    </source>
</reference>
<feature type="transmembrane region" description="Helical" evidence="1">
    <location>
        <begin position="333"/>
        <end position="357"/>
    </location>
</feature>
<feature type="transmembrane region" description="Helical" evidence="1">
    <location>
        <begin position="95"/>
        <end position="128"/>
    </location>
</feature>
<dbReference type="InterPro" id="IPR025105">
    <property type="entry name" value="DUF4010"/>
</dbReference>
<feature type="transmembrane region" description="Helical" evidence="1">
    <location>
        <begin position="236"/>
        <end position="261"/>
    </location>
</feature>
<organism evidence="4 5">
    <name type="scientific">Tardibacter chloracetimidivorans</name>
    <dbReference type="NCBI Taxonomy" id="1921510"/>
    <lineage>
        <taxon>Bacteria</taxon>
        <taxon>Pseudomonadati</taxon>
        <taxon>Pseudomonadota</taxon>
        <taxon>Alphaproteobacteria</taxon>
        <taxon>Sphingomonadales</taxon>
        <taxon>Sphingomonadaceae</taxon>
        <taxon>Tardibacter</taxon>
    </lineage>
</organism>
<dbReference type="PANTHER" id="PTHR39084:SF1">
    <property type="entry name" value="DUF4010 DOMAIN-CONTAINING PROTEIN"/>
    <property type="match status" value="1"/>
</dbReference>
<dbReference type="KEGG" id="sphj:BSL82_09240"/>
<evidence type="ECO:0000313" key="4">
    <source>
        <dbReference type="EMBL" id="API59469.1"/>
    </source>
</evidence>
<gene>
    <name evidence="4" type="ORF">BSL82_09240</name>
</gene>
<feature type="transmembrane region" description="Helical" evidence="1">
    <location>
        <begin position="267"/>
        <end position="288"/>
    </location>
</feature>
<dbReference type="Proteomes" id="UP000182063">
    <property type="component" value="Chromosome"/>
</dbReference>
<dbReference type="OrthoDB" id="9813718at2"/>
<feature type="transmembrane region" description="Helical" evidence="1">
    <location>
        <begin position="396"/>
        <end position="419"/>
    </location>
</feature>
<evidence type="ECO:0000259" key="2">
    <source>
        <dbReference type="Pfam" id="PF02308"/>
    </source>
</evidence>
<evidence type="ECO:0000256" key="1">
    <source>
        <dbReference type="SAM" id="Phobius"/>
    </source>
</evidence>
<name>A0A1L3ZV67_9SPHN</name>
<dbReference type="InterPro" id="IPR049177">
    <property type="entry name" value="MgtC_SapB_SrpB_YhiD_N"/>
</dbReference>
<dbReference type="STRING" id="1921510.BSL82_09240"/>
<feature type="transmembrane region" description="Helical" evidence="1">
    <location>
        <begin position="38"/>
        <end position="57"/>
    </location>
</feature>
<keyword evidence="1" id="KW-0812">Transmembrane</keyword>
<dbReference type="AlphaFoldDB" id="A0A1L3ZV67"/>
<dbReference type="RefSeq" id="WP_072597058.1">
    <property type="nucleotide sequence ID" value="NZ_CP018221.1"/>
</dbReference>
<keyword evidence="5" id="KW-1185">Reference proteome</keyword>
<accession>A0A1L3ZV67</accession>
<feature type="transmembrane region" description="Helical" evidence="1">
    <location>
        <begin position="309"/>
        <end position="327"/>
    </location>
</feature>
<evidence type="ECO:0000313" key="5">
    <source>
        <dbReference type="Proteomes" id="UP000182063"/>
    </source>
</evidence>
<dbReference type="EMBL" id="CP018221">
    <property type="protein sequence ID" value="API59469.1"/>
    <property type="molecule type" value="Genomic_DNA"/>
</dbReference>
<protein>
    <submittedName>
        <fullName evidence="4">Uncharacterized protein</fullName>
    </submittedName>
</protein>
<feature type="transmembrane region" description="Helical" evidence="1">
    <location>
        <begin position="63"/>
        <end position="83"/>
    </location>
</feature>